<dbReference type="EMBL" id="GAHY01001840">
    <property type="protein sequence ID" value="JAA75670.1"/>
    <property type="molecule type" value="mRNA"/>
</dbReference>
<evidence type="ECO:0000256" key="1">
    <source>
        <dbReference type="SAM" id="Phobius"/>
    </source>
</evidence>
<dbReference type="AlphaFoldDB" id="R4G3X4"/>
<name>R4G3X4_RHOPR</name>
<protein>
    <submittedName>
        <fullName evidence="2">Uncharacterized protein</fullName>
    </submittedName>
</protein>
<accession>R4G3X4</accession>
<keyword evidence="1" id="KW-1133">Transmembrane helix</keyword>
<feature type="transmembrane region" description="Helical" evidence="1">
    <location>
        <begin position="9"/>
        <end position="25"/>
    </location>
</feature>
<sequence length="191" mass="22421">MTIWRRKKYTIICIIALIAYIMIVPKEYKVQFDSTIKGVGPAEVWEYVADFNNMKFLNPTILNFTITSDSGNYDHWEYGVYYTEHLSSFPFILNAAHGHYIVKKLDENVYVILSKHQTCFLGSNMCLASWSKFTFKEDLPNSRNTYCQETVAFEWPQILSYVCHEEVLYQRKHIFSNLKKVLSVQSNHGNF</sequence>
<reference evidence="2" key="1">
    <citation type="submission" date="2013-04" db="EMBL/GenBank/DDBJ databases">
        <title>An insight into the transcriptome of the digestive tract of the blood sucking bug, Rhodnius prolixus.</title>
        <authorList>
            <person name="Ribeiro J.M.C."/>
            <person name="Genta F.A."/>
            <person name="Sorgine M.H.F."/>
            <person name="Paiva-Silva G.O."/>
            <person name="Majerowicz D."/>
            <person name="Medeiros M."/>
            <person name="Koerich L."/>
            <person name="Terra W.R."/>
            <person name="Ferreira C."/>
            <person name="Pimentel A.C."/>
            <person name="Bisch P.M."/>
            <person name="Diniz M.M.P."/>
            <person name="Nascimento R."/>
            <person name="Salmon D."/>
            <person name="Silber A.M."/>
            <person name="Alves M."/>
            <person name="Oliveira M.F."/>
            <person name="Gondim K.C."/>
            <person name="Silva Neto M.A.C."/>
            <person name="Atella G.C."/>
            <person name="Araujo H."/>
            <person name="Dias F.S."/>
            <person name="Polycarpo C.R."/>
            <person name="Fampa P."/>
            <person name="Melo A.C."/>
            <person name="Tanaka A.S."/>
            <person name="Balczun C."/>
            <person name="Oliveira J.H.M."/>
            <person name="Goncalves R."/>
            <person name="Lazoski C."/>
            <person name="Pereira M.A."/>
            <person name="Rivera-Pomar R."/>
            <person name="Diambra L."/>
            <person name="Schaub G.A."/>
            <person name="Garcia E.S."/>
            <person name="Azambuja P."/>
            <person name="Braz G.R.C."/>
            <person name="Oliveira P.L."/>
        </authorList>
    </citation>
    <scope>NUCLEOTIDE SEQUENCE</scope>
</reference>
<dbReference type="VEuPathDB" id="VectorBase:RPRC005535"/>
<keyword evidence="1" id="KW-0812">Transmembrane</keyword>
<organism evidence="2">
    <name type="scientific">Rhodnius prolixus</name>
    <name type="common">Triatomid bug</name>
    <dbReference type="NCBI Taxonomy" id="13249"/>
    <lineage>
        <taxon>Eukaryota</taxon>
        <taxon>Metazoa</taxon>
        <taxon>Ecdysozoa</taxon>
        <taxon>Arthropoda</taxon>
        <taxon>Hexapoda</taxon>
        <taxon>Insecta</taxon>
        <taxon>Pterygota</taxon>
        <taxon>Neoptera</taxon>
        <taxon>Paraneoptera</taxon>
        <taxon>Hemiptera</taxon>
        <taxon>Heteroptera</taxon>
        <taxon>Panheteroptera</taxon>
        <taxon>Cimicomorpha</taxon>
        <taxon>Reduviidae</taxon>
        <taxon>Triatominae</taxon>
        <taxon>Rhodnius</taxon>
    </lineage>
</organism>
<evidence type="ECO:0000313" key="2">
    <source>
        <dbReference type="EMBL" id="JAA75670.1"/>
    </source>
</evidence>
<keyword evidence="1" id="KW-0472">Membrane</keyword>
<proteinExistence type="evidence at transcript level"/>
<dbReference type="HOGENOM" id="CLU_099307_1_0_1"/>